<dbReference type="EMBL" id="JAUSUD010000001">
    <property type="protein sequence ID" value="MDQ0228864.1"/>
    <property type="molecule type" value="Genomic_DNA"/>
</dbReference>
<reference evidence="1 2" key="1">
    <citation type="submission" date="2023-07" db="EMBL/GenBank/DDBJ databases">
        <title>Genomic Encyclopedia of Type Strains, Phase IV (KMG-IV): sequencing the most valuable type-strain genomes for metagenomic binning, comparative biology and taxonomic classification.</title>
        <authorList>
            <person name="Goeker M."/>
        </authorList>
    </citation>
    <scope>NUCLEOTIDE SEQUENCE [LARGE SCALE GENOMIC DNA]</scope>
    <source>
        <strain evidence="1 2">DSM 29005</strain>
    </source>
</reference>
<name>A0ABT9Z9C9_9BACI</name>
<keyword evidence="2" id="KW-1185">Reference proteome</keyword>
<protein>
    <submittedName>
        <fullName evidence="1">Uncharacterized protein</fullName>
    </submittedName>
</protein>
<proteinExistence type="predicted"/>
<evidence type="ECO:0000313" key="1">
    <source>
        <dbReference type="EMBL" id="MDQ0228864.1"/>
    </source>
</evidence>
<dbReference type="RefSeq" id="WP_307335605.1">
    <property type="nucleotide sequence ID" value="NZ_JAUSUD010000001.1"/>
</dbReference>
<comment type="caution">
    <text evidence="1">The sequence shown here is derived from an EMBL/GenBank/DDBJ whole genome shotgun (WGS) entry which is preliminary data.</text>
</comment>
<evidence type="ECO:0000313" key="2">
    <source>
        <dbReference type="Proteomes" id="UP001234495"/>
    </source>
</evidence>
<accession>A0ABT9Z9C9</accession>
<sequence>MIPVITQELNEELKLTQHLLNQLRVEKSVFPFVVMKGAPSKVVNYQNYYKDKTNTLIHLFHDPIVRKKIKGSLEAVIDEKLKMHILQDCLSQPQSLLLDGKRLLGLMNINFLLETKRKFIHNSFFSLNHPSEYHNANYYLTLISVLEVQAKIDYFSEKETLYVSSLNIEDYITIATLILKKFIEYDGDKKASLVFDYFFISFTSLYNQNDQEFHSHRTKLIESLTHTMKAYSLAL</sequence>
<dbReference type="Proteomes" id="UP001234495">
    <property type="component" value="Unassembled WGS sequence"/>
</dbReference>
<organism evidence="1 2">
    <name type="scientific">Metabacillus malikii</name>
    <dbReference type="NCBI Taxonomy" id="1504265"/>
    <lineage>
        <taxon>Bacteria</taxon>
        <taxon>Bacillati</taxon>
        <taxon>Bacillota</taxon>
        <taxon>Bacilli</taxon>
        <taxon>Bacillales</taxon>
        <taxon>Bacillaceae</taxon>
        <taxon>Metabacillus</taxon>
    </lineage>
</organism>
<gene>
    <name evidence="1" type="ORF">J2S19_000114</name>
</gene>